<proteinExistence type="predicted"/>
<keyword evidence="4" id="KW-1185">Reference proteome</keyword>
<dbReference type="InterPro" id="IPR051603">
    <property type="entry name" value="Zinc-ADH_QOR/CCCR"/>
</dbReference>
<feature type="domain" description="Enoyl reductase (ER)" evidence="2">
    <location>
        <begin position="10"/>
        <end position="339"/>
    </location>
</feature>
<name>A0ABV0LE21_9PSEU</name>
<dbReference type="PANTHER" id="PTHR44154:SF1">
    <property type="entry name" value="QUINONE OXIDOREDUCTASE"/>
    <property type="match status" value="1"/>
</dbReference>
<evidence type="ECO:0000256" key="1">
    <source>
        <dbReference type="ARBA" id="ARBA00022857"/>
    </source>
</evidence>
<accession>A0ABV0LE21</accession>
<dbReference type="Proteomes" id="UP001440984">
    <property type="component" value="Unassembled WGS sequence"/>
</dbReference>
<keyword evidence="1" id="KW-0521">NADP</keyword>
<evidence type="ECO:0000259" key="2">
    <source>
        <dbReference type="SMART" id="SM00829"/>
    </source>
</evidence>
<dbReference type="CDD" id="cd08253">
    <property type="entry name" value="zeta_crystallin"/>
    <property type="match status" value="1"/>
</dbReference>
<comment type="caution">
    <text evidence="3">The sequence shown here is derived from an EMBL/GenBank/DDBJ whole genome shotgun (WGS) entry which is preliminary data.</text>
</comment>
<gene>
    <name evidence="3" type="ORF">ABJI51_13860</name>
</gene>
<dbReference type="SUPFAM" id="SSF51735">
    <property type="entry name" value="NAD(P)-binding Rossmann-fold domains"/>
    <property type="match status" value="1"/>
</dbReference>
<dbReference type="InterPro" id="IPR011032">
    <property type="entry name" value="GroES-like_sf"/>
</dbReference>
<dbReference type="PANTHER" id="PTHR44154">
    <property type="entry name" value="QUINONE OXIDOREDUCTASE"/>
    <property type="match status" value="1"/>
</dbReference>
<dbReference type="InterPro" id="IPR020843">
    <property type="entry name" value="ER"/>
</dbReference>
<dbReference type="Pfam" id="PF00107">
    <property type="entry name" value="ADH_zinc_N"/>
    <property type="match status" value="1"/>
</dbReference>
<dbReference type="Gene3D" id="3.90.180.10">
    <property type="entry name" value="Medium-chain alcohol dehydrogenases, catalytic domain"/>
    <property type="match status" value="1"/>
</dbReference>
<dbReference type="InterPro" id="IPR013154">
    <property type="entry name" value="ADH-like_N"/>
</dbReference>
<organism evidence="3 4">
    <name type="scientific">Amycolatopsis melonis</name>
    <dbReference type="NCBI Taxonomy" id="3156488"/>
    <lineage>
        <taxon>Bacteria</taxon>
        <taxon>Bacillati</taxon>
        <taxon>Actinomycetota</taxon>
        <taxon>Actinomycetes</taxon>
        <taxon>Pseudonocardiales</taxon>
        <taxon>Pseudonocardiaceae</taxon>
        <taxon>Amycolatopsis</taxon>
    </lineage>
</organism>
<dbReference type="Pfam" id="PF08240">
    <property type="entry name" value="ADH_N"/>
    <property type="match status" value="1"/>
</dbReference>
<dbReference type="InterPro" id="IPR013149">
    <property type="entry name" value="ADH-like_C"/>
</dbReference>
<dbReference type="RefSeq" id="WP_348950798.1">
    <property type="nucleotide sequence ID" value="NZ_JBDZYD010000004.1"/>
</dbReference>
<protein>
    <submittedName>
        <fullName evidence="3">NADPH:quinone reductase</fullName>
    </submittedName>
</protein>
<dbReference type="EMBL" id="JBDZYD010000004">
    <property type="protein sequence ID" value="MEQ0560169.1"/>
    <property type="molecule type" value="Genomic_DNA"/>
</dbReference>
<evidence type="ECO:0000313" key="3">
    <source>
        <dbReference type="EMBL" id="MEQ0560169.1"/>
    </source>
</evidence>
<dbReference type="Gene3D" id="3.40.50.720">
    <property type="entry name" value="NAD(P)-binding Rossmann-like Domain"/>
    <property type="match status" value="1"/>
</dbReference>
<dbReference type="SUPFAM" id="SSF50129">
    <property type="entry name" value="GroES-like"/>
    <property type="match status" value="1"/>
</dbReference>
<dbReference type="InterPro" id="IPR036291">
    <property type="entry name" value="NAD(P)-bd_dom_sf"/>
</dbReference>
<evidence type="ECO:0000313" key="4">
    <source>
        <dbReference type="Proteomes" id="UP001440984"/>
    </source>
</evidence>
<reference evidence="3 4" key="1">
    <citation type="submission" date="2024-05" db="EMBL/GenBank/DDBJ databases">
        <authorList>
            <person name="Zhao H."/>
            <person name="Xu Y."/>
            <person name="Lin S."/>
            <person name="Spain J.C."/>
            <person name="Zhou N.-Y."/>
        </authorList>
    </citation>
    <scope>NUCLEOTIDE SEQUENCE [LARGE SCALE GENOMIC DNA]</scope>
    <source>
        <strain evidence="3 4">NEAU-NG30</strain>
    </source>
</reference>
<dbReference type="SMART" id="SM00829">
    <property type="entry name" value="PKS_ER"/>
    <property type="match status" value="1"/>
</dbReference>
<sequence length="344" mass="35505">MKAVVYRRHGGPEVLTPVERAVSEPGPGEVRVRIVVSAVNPTDWKARSGFRAEPGAEVPETVPHQDGAGVVDATGPGVTGFSPGDRVWTILAGTHRPSSGTAQEYTVLPAEKLVRLPDAVGFDEGAGFGIPALTAHRALTVAEDGPARLASGALSGRTVLVSGGAGAVGNAAIQLGRWAGATIVATVSSEEKAALARAAGAHHVLRYPDPDLAARIREIAPDGVDLVVEVAAGVNARLDTEVLRPRGTVAVYGDDRGTGTVSLDFGTNLWANARYQFLVLYTVGEDKLRAGAEDVNAAFAEGALRIGPDHGVPVHRFALADTAKAHIASEEGVTGKVLIDVTPA</sequence>